<dbReference type="EMBL" id="JAAATY010000009">
    <property type="protein sequence ID" value="NRN66301.1"/>
    <property type="molecule type" value="Genomic_DNA"/>
</dbReference>
<evidence type="ECO:0000313" key="4">
    <source>
        <dbReference type="EMBL" id="NRN66301.1"/>
    </source>
</evidence>
<comment type="caution">
    <text evidence="4">The sequence shown here is derived from an EMBL/GenBank/DDBJ whole genome shotgun (WGS) entry which is preliminary data.</text>
</comment>
<organism evidence="4 5">
    <name type="scientific">Kibdelosporangium persicum</name>
    <dbReference type="NCBI Taxonomy" id="2698649"/>
    <lineage>
        <taxon>Bacteria</taxon>
        <taxon>Bacillati</taxon>
        <taxon>Actinomycetota</taxon>
        <taxon>Actinomycetes</taxon>
        <taxon>Pseudonocardiales</taxon>
        <taxon>Pseudonocardiaceae</taxon>
        <taxon>Kibdelosporangium</taxon>
    </lineage>
</organism>
<evidence type="ECO:0000256" key="2">
    <source>
        <dbReference type="ARBA" id="ARBA00023002"/>
    </source>
</evidence>
<protein>
    <submittedName>
        <fullName evidence="4">Malonic semialdehyde reductase RutE</fullName>
    </submittedName>
</protein>
<feature type="domain" description="Nitroreductase" evidence="3">
    <location>
        <begin position="12"/>
        <end position="69"/>
    </location>
</feature>
<feature type="domain" description="Nitroreductase" evidence="3">
    <location>
        <begin position="88"/>
        <end position="153"/>
    </location>
</feature>
<accession>A0ABX2F5S9</accession>
<dbReference type="Pfam" id="PF00881">
    <property type="entry name" value="Nitroreductase"/>
    <property type="match status" value="2"/>
</dbReference>
<proteinExistence type="inferred from homology"/>
<evidence type="ECO:0000313" key="5">
    <source>
        <dbReference type="Proteomes" id="UP000763557"/>
    </source>
</evidence>
<dbReference type="InterPro" id="IPR029479">
    <property type="entry name" value="Nitroreductase"/>
</dbReference>
<reference evidence="4 5" key="1">
    <citation type="submission" date="2020-01" db="EMBL/GenBank/DDBJ databases">
        <title>Kibdelosporangium persica a novel Actinomycetes from a hot desert in Iran.</title>
        <authorList>
            <person name="Safaei N."/>
            <person name="Zaburannyi N."/>
            <person name="Mueller R."/>
            <person name="Wink J."/>
        </authorList>
    </citation>
    <scope>NUCLEOTIDE SEQUENCE [LARGE SCALE GENOMIC DNA]</scope>
    <source>
        <strain evidence="4 5">4NS15</strain>
    </source>
</reference>
<sequence>MELGDLMHPLMRERWSPRWLDASAVVTDAQLEAMLEAARWAPSYGNSQPARYMVGRRGDSTFERIFEVLSRRNQNWARNSAVLMLGIAMTVNHKGTLPLNEYGLGLATENLVLQAVAEGLVAHQMGGFNAEGARILFELPPEARPVVVIAVGKLGDRDAIPDDLRERELAPRRRLPLSEIAFTGSWGNPALRAER</sequence>
<comment type="similarity">
    <text evidence="1">Belongs to the nitroreductase family.</text>
</comment>
<name>A0ABX2F5S9_9PSEU</name>
<dbReference type="PANTHER" id="PTHR43673">
    <property type="entry name" value="NAD(P)H NITROREDUCTASE YDGI-RELATED"/>
    <property type="match status" value="1"/>
</dbReference>
<dbReference type="PANTHER" id="PTHR43673:SF10">
    <property type="entry name" value="NADH DEHYDROGENASE_NAD(P)H NITROREDUCTASE XCC3605-RELATED"/>
    <property type="match status" value="1"/>
</dbReference>
<dbReference type="Proteomes" id="UP000763557">
    <property type="component" value="Unassembled WGS sequence"/>
</dbReference>
<keyword evidence="2" id="KW-0560">Oxidoreductase</keyword>
<dbReference type="InterPro" id="IPR000415">
    <property type="entry name" value="Nitroreductase-like"/>
</dbReference>
<dbReference type="SUPFAM" id="SSF55469">
    <property type="entry name" value="FMN-dependent nitroreductase-like"/>
    <property type="match status" value="1"/>
</dbReference>
<keyword evidence="5" id="KW-1185">Reference proteome</keyword>
<dbReference type="Gene3D" id="3.40.109.10">
    <property type="entry name" value="NADH Oxidase"/>
    <property type="match status" value="1"/>
</dbReference>
<evidence type="ECO:0000256" key="1">
    <source>
        <dbReference type="ARBA" id="ARBA00007118"/>
    </source>
</evidence>
<evidence type="ECO:0000259" key="3">
    <source>
        <dbReference type="Pfam" id="PF00881"/>
    </source>
</evidence>
<gene>
    <name evidence="4" type="ORF">GC106_35220</name>
</gene>
<dbReference type="CDD" id="cd02138">
    <property type="entry name" value="TdsD-like"/>
    <property type="match status" value="1"/>
</dbReference>